<evidence type="ECO:0000313" key="2">
    <source>
        <dbReference type="Proteomes" id="UP000317243"/>
    </source>
</evidence>
<evidence type="ECO:0000313" key="1">
    <source>
        <dbReference type="EMBL" id="TWT57796.1"/>
    </source>
</evidence>
<keyword evidence="2" id="KW-1185">Reference proteome</keyword>
<sequence length="242" mass="27654">MREFNKIHVIALPRCATVSMAEGLGALGVSVAHLGKIFGEQSPHHHDAKRLIRMHEQIARKDYDLDILSECDGLADYPVCIPEIFEALDQQFPESLFINVRRDENLQSWIQSAEKQFIGLRLLKTGDGATEEDRQFAEAMADFRRMTFGQSEFDPDVFLKAYHQHQDRVRNYFSGREDQLLDIPDVSLLRENGFQLLCGFLKCDTKQILFPQKNDHSVAPQQAFFDALKEGKIDSKTGLRPS</sequence>
<dbReference type="EMBL" id="SIHI01000001">
    <property type="protein sequence ID" value="TWT57796.1"/>
    <property type="molecule type" value="Genomic_DNA"/>
</dbReference>
<dbReference type="AlphaFoldDB" id="A0A5C5X480"/>
<dbReference type="OrthoDB" id="285690at2"/>
<reference evidence="1 2" key="1">
    <citation type="submission" date="2019-02" db="EMBL/GenBank/DDBJ databases">
        <title>Deep-cultivation of Planctomycetes and their phenomic and genomic characterization uncovers novel biology.</title>
        <authorList>
            <person name="Wiegand S."/>
            <person name="Jogler M."/>
            <person name="Boedeker C."/>
            <person name="Pinto D."/>
            <person name="Vollmers J."/>
            <person name="Rivas-Marin E."/>
            <person name="Kohn T."/>
            <person name="Peeters S.H."/>
            <person name="Heuer A."/>
            <person name="Rast P."/>
            <person name="Oberbeckmann S."/>
            <person name="Bunk B."/>
            <person name="Jeske O."/>
            <person name="Meyerdierks A."/>
            <person name="Storesund J.E."/>
            <person name="Kallscheuer N."/>
            <person name="Luecker S."/>
            <person name="Lage O.M."/>
            <person name="Pohl T."/>
            <person name="Merkel B.J."/>
            <person name="Hornburger P."/>
            <person name="Mueller R.-W."/>
            <person name="Bruemmer F."/>
            <person name="Labrenz M."/>
            <person name="Spormann A.M."/>
            <person name="Op Den Camp H."/>
            <person name="Overmann J."/>
            <person name="Amann R."/>
            <person name="Jetten M.S.M."/>
            <person name="Mascher T."/>
            <person name="Medema M.H."/>
            <person name="Devos D.P."/>
            <person name="Kaster A.-K."/>
            <person name="Ovreas L."/>
            <person name="Rohde M."/>
            <person name="Galperin M.Y."/>
            <person name="Jogler C."/>
        </authorList>
    </citation>
    <scope>NUCLEOTIDE SEQUENCE [LARGE SCALE GENOMIC DNA]</scope>
    <source>
        <strain evidence="1 2">KOR42</strain>
    </source>
</reference>
<dbReference type="PANTHER" id="PTHR36978">
    <property type="entry name" value="P-LOOP CONTAINING NUCLEOTIDE TRIPHOSPHATE HYDROLASE"/>
    <property type="match status" value="1"/>
</dbReference>
<name>A0A5C5X480_9PLAN</name>
<gene>
    <name evidence="1" type="ORF">KOR42_11630</name>
</gene>
<dbReference type="SUPFAM" id="SSF52540">
    <property type="entry name" value="P-loop containing nucleoside triphosphate hydrolases"/>
    <property type="match status" value="1"/>
</dbReference>
<protein>
    <submittedName>
        <fullName evidence="1">Uncharacterized protein</fullName>
    </submittedName>
</protein>
<dbReference type="Pfam" id="PF17784">
    <property type="entry name" value="Sulfotransfer_4"/>
    <property type="match status" value="1"/>
</dbReference>
<organism evidence="1 2">
    <name type="scientific">Thalassoglobus neptunius</name>
    <dbReference type="NCBI Taxonomy" id="1938619"/>
    <lineage>
        <taxon>Bacteria</taxon>
        <taxon>Pseudomonadati</taxon>
        <taxon>Planctomycetota</taxon>
        <taxon>Planctomycetia</taxon>
        <taxon>Planctomycetales</taxon>
        <taxon>Planctomycetaceae</taxon>
        <taxon>Thalassoglobus</taxon>
    </lineage>
</organism>
<dbReference type="RefSeq" id="WP_146507749.1">
    <property type="nucleotide sequence ID" value="NZ_SIHI01000001.1"/>
</dbReference>
<accession>A0A5C5X480</accession>
<dbReference type="PANTHER" id="PTHR36978:SF4">
    <property type="entry name" value="P-LOOP CONTAINING NUCLEOSIDE TRIPHOSPHATE HYDROLASE PROTEIN"/>
    <property type="match status" value="1"/>
</dbReference>
<proteinExistence type="predicted"/>
<dbReference type="Proteomes" id="UP000317243">
    <property type="component" value="Unassembled WGS sequence"/>
</dbReference>
<comment type="caution">
    <text evidence="1">The sequence shown here is derived from an EMBL/GenBank/DDBJ whole genome shotgun (WGS) entry which is preliminary data.</text>
</comment>
<dbReference type="Gene3D" id="3.40.50.300">
    <property type="entry name" value="P-loop containing nucleotide triphosphate hydrolases"/>
    <property type="match status" value="1"/>
</dbReference>
<dbReference type="InterPro" id="IPR040632">
    <property type="entry name" value="Sulfotransfer_4"/>
</dbReference>
<dbReference type="InterPro" id="IPR027417">
    <property type="entry name" value="P-loop_NTPase"/>
</dbReference>